<keyword evidence="10" id="KW-1185">Reference proteome</keyword>
<keyword evidence="8" id="KW-0503">Monooxygenase</keyword>
<evidence type="ECO:0000256" key="4">
    <source>
        <dbReference type="ARBA" id="ARBA00023002"/>
    </source>
</evidence>
<dbReference type="SUPFAM" id="SSF48264">
    <property type="entry name" value="Cytochrome P450"/>
    <property type="match status" value="1"/>
</dbReference>
<sequence length="560" mass="62217">MSTSSSSSSSPDISSSLSSSLSSLWSSMPFSSSLSGLKLQGSSAPSAGTVLVWSGAAVAGYCLYEQLRFKWAKRCKDGKSLPGPDLPTPVLGGIVEMVKDPYGFWERQRTLSFPGLSWHSIVGVFTVFVTDAAISRHVFSHNSEDTLLMALHPSAKNVLGPRNIAFLHGPDHKQLRKSFLALFTRKALAVYVAKQDQVICEHLRAWLEHQGGSYESGGAFTEMRPFVQRLNAMTSQEVFVGPYLRSYGTEVRQKFSTAYRAMTDAFLALPVCLPGTAVWKGYKGRLYIIEVLTRAAKDSKEKMATGKHEPACLLDFWSLQVLAELKECKEKGQPPPFYAADAKMADSIMDFLFASQDASTASLVWTLTLMAEHPDILEKVRAEQRSMRPDLNAPITGELLNKMSYTRQVVKEILRYRPPAPMVPQMAQKPFKLTENYTAPKGAMIVPSCWSASMQGYENPHAFDPDRFGPERQEDVKYAPNFLVFGHGPHYCVGKEYATNHLTLFLARTSTTLNWTRQRSKESDKTIYLPTLYPGDSVFSMQWAYPSASQANAEGVCKTL</sequence>
<evidence type="ECO:0000256" key="6">
    <source>
        <dbReference type="ARBA" id="ARBA00041546"/>
    </source>
</evidence>
<evidence type="ECO:0000313" key="10">
    <source>
        <dbReference type="Proteomes" id="UP000815325"/>
    </source>
</evidence>
<dbReference type="CDD" id="cd11082">
    <property type="entry name" value="CYP61_CYP710"/>
    <property type="match status" value="1"/>
</dbReference>
<dbReference type="PANTHER" id="PTHR24286">
    <property type="entry name" value="CYTOCHROME P450 26"/>
    <property type="match status" value="1"/>
</dbReference>
<accession>A0ABQ7GRN2</accession>
<comment type="caution">
    <text evidence="9">The sequence shown here is derived from an EMBL/GenBank/DDBJ whole genome shotgun (WGS) entry which is preliminary data.</text>
</comment>
<comment type="catalytic activity">
    <reaction evidence="7">
        <text>5-dehydroepisterol + NADPH + O2 + H(+) = ergosta-5,7,22,24(28)-tetraen-3beta-ol + NADP(+) + 2 H2O</text>
        <dbReference type="Rhea" id="RHEA:33467"/>
        <dbReference type="ChEBI" id="CHEBI:15377"/>
        <dbReference type="ChEBI" id="CHEBI:15378"/>
        <dbReference type="ChEBI" id="CHEBI:15379"/>
        <dbReference type="ChEBI" id="CHEBI:18249"/>
        <dbReference type="ChEBI" id="CHEBI:52972"/>
        <dbReference type="ChEBI" id="CHEBI:57783"/>
        <dbReference type="ChEBI" id="CHEBI:58349"/>
        <dbReference type="EC" id="1.14.19.41"/>
    </reaction>
</comment>
<evidence type="ECO:0000256" key="3">
    <source>
        <dbReference type="ARBA" id="ARBA00022723"/>
    </source>
</evidence>
<dbReference type="PRINTS" id="PR00385">
    <property type="entry name" value="P450"/>
</dbReference>
<dbReference type="InterPro" id="IPR036396">
    <property type="entry name" value="Cyt_P450_sf"/>
</dbReference>
<evidence type="ECO:0000313" key="9">
    <source>
        <dbReference type="EMBL" id="KAF5837262.1"/>
    </source>
</evidence>
<keyword evidence="4 8" id="KW-0560">Oxidoreductase</keyword>
<keyword evidence="8" id="KW-0349">Heme</keyword>
<evidence type="ECO:0000256" key="2">
    <source>
        <dbReference type="ARBA" id="ARBA00010617"/>
    </source>
</evidence>
<comment type="cofactor">
    <cofactor evidence="1">
        <name>heme</name>
        <dbReference type="ChEBI" id="CHEBI:30413"/>
    </cofactor>
</comment>
<reference evidence="9" key="1">
    <citation type="submission" date="2017-08" db="EMBL/GenBank/DDBJ databases">
        <authorList>
            <person name="Polle J.E."/>
            <person name="Barry K."/>
            <person name="Cushman J."/>
            <person name="Schmutz J."/>
            <person name="Tran D."/>
            <person name="Hathwaick L.T."/>
            <person name="Yim W.C."/>
            <person name="Jenkins J."/>
            <person name="Mckie-Krisberg Z.M."/>
            <person name="Prochnik S."/>
            <person name="Lindquist E."/>
            <person name="Dockter R.B."/>
            <person name="Adam C."/>
            <person name="Molina H."/>
            <person name="Bunkerborg J."/>
            <person name="Jin E."/>
            <person name="Buchheim M."/>
            <person name="Magnuson J."/>
        </authorList>
    </citation>
    <scope>NUCLEOTIDE SEQUENCE</scope>
    <source>
        <strain evidence="9">CCAP 19/18</strain>
    </source>
</reference>
<dbReference type="Pfam" id="PF00067">
    <property type="entry name" value="p450"/>
    <property type="match status" value="1"/>
</dbReference>
<dbReference type="EMBL" id="MU069622">
    <property type="protein sequence ID" value="KAF5837262.1"/>
    <property type="molecule type" value="Genomic_DNA"/>
</dbReference>
<dbReference type="InterPro" id="IPR001128">
    <property type="entry name" value="Cyt_P450"/>
</dbReference>
<dbReference type="InterPro" id="IPR017972">
    <property type="entry name" value="Cyt_P450_CS"/>
</dbReference>
<evidence type="ECO:0000256" key="1">
    <source>
        <dbReference type="ARBA" id="ARBA00001971"/>
    </source>
</evidence>
<keyword evidence="3 8" id="KW-0479">Metal-binding</keyword>
<evidence type="ECO:0000256" key="7">
    <source>
        <dbReference type="ARBA" id="ARBA00047463"/>
    </source>
</evidence>
<dbReference type="Gene3D" id="1.10.630.10">
    <property type="entry name" value="Cytochrome P450"/>
    <property type="match status" value="1"/>
</dbReference>
<gene>
    <name evidence="9" type="ORF">DUNSADRAFT_4589</name>
</gene>
<organism evidence="9 10">
    <name type="scientific">Dunaliella salina</name>
    <name type="common">Green alga</name>
    <name type="synonym">Protococcus salinus</name>
    <dbReference type="NCBI Taxonomy" id="3046"/>
    <lineage>
        <taxon>Eukaryota</taxon>
        <taxon>Viridiplantae</taxon>
        <taxon>Chlorophyta</taxon>
        <taxon>core chlorophytes</taxon>
        <taxon>Chlorophyceae</taxon>
        <taxon>CS clade</taxon>
        <taxon>Chlamydomonadales</taxon>
        <taxon>Dunaliellaceae</taxon>
        <taxon>Dunaliella</taxon>
    </lineage>
</organism>
<dbReference type="PANTHER" id="PTHR24286:SF228">
    <property type="entry name" value="C-22 STEROL DESATURASE ERG5"/>
    <property type="match status" value="1"/>
</dbReference>
<dbReference type="PROSITE" id="PS00086">
    <property type="entry name" value="CYTOCHROME_P450"/>
    <property type="match status" value="1"/>
</dbReference>
<dbReference type="PRINTS" id="PR00463">
    <property type="entry name" value="EP450I"/>
</dbReference>
<dbReference type="InterPro" id="IPR002401">
    <property type="entry name" value="Cyt_P450_E_grp-I"/>
</dbReference>
<protein>
    <recommendedName>
        <fullName evidence="6">C-22 sterol desaturase</fullName>
    </recommendedName>
</protein>
<dbReference type="Proteomes" id="UP000815325">
    <property type="component" value="Unassembled WGS sequence"/>
</dbReference>
<keyword evidence="5 8" id="KW-0408">Iron</keyword>
<comment type="similarity">
    <text evidence="2 8">Belongs to the cytochrome P450 family.</text>
</comment>
<evidence type="ECO:0000256" key="5">
    <source>
        <dbReference type="ARBA" id="ARBA00023004"/>
    </source>
</evidence>
<name>A0ABQ7GRN2_DUNSA</name>
<evidence type="ECO:0000256" key="8">
    <source>
        <dbReference type="RuleBase" id="RU000461"/>
    </source>
</evidence>
<proteinExistence type="inferred from homology"/>